<gene>
    <name evidence="3" type="ORF">Vretifemale_19566</name>
</gene>
<protein>
    <recommendedName>
        <fullName evidence="5">Secreted protein</fullName>
    </recommendedName>
</protein>
<feature type="compositionally biased region" description="Pro residues" evidence="1">
    <location>
        <begin position="81"/>
        <end position="123"/>
    </location>
</feature>
<sequence length="123" mass="12749">MANRAMSMSMCVCICGGAAVWVRSGKGSRRASGHPLFHFAVSYGTRVWVCSAPKRQEPSGGSWFEHPPPPLNTSGTGFPKITPPLPLSLRTSPPPAGPPVAPPPHPPPAALPSGPLSPPVSNL</sequence>
<evidence type="ECO:0000256" key="1">
    <source>
        <dbReference type="SAM" id="MobiDB-lite"/>
    </source>
</evidence>
<feature type="signal peptide" evidence="2">
    <location>
        <begin position="1"/>
        <end position="19"/>
    </location>
</feature>
<dbReference type="EMBL" id="BNCP01000072">
    <property type="protein sequence ID" value="GIL92109.1"/>
    <property type="molecule type" value="Genomic_DNA"/>
</dbReference>
<comment type="caution">
    <text evidence="3">The sequence shown here is derived from an EMBL/GenBank/DDBJ whole genome shotgun (WGS) entry which is preliminary data.</text>
</comment>
<name>A0A8J4D3W0_9CHLO</name>
<evidence type="ECO:0000256" key="2">
    <source>
        <dbReference type="SAM" id="SignalP"/>
    </source>
</evidence>
<evidence type="ECO:0000313" key="4">
    <source>
        <dbReference type="Proteomes" id="UP000747110"/>
    </source>
</evidence>
<reference evidence="3" key="1">
    <citation type="journal article" date="2021" name="Proc. Natl. Acad. Sci. U.S.A.">
        <title>Three genomes in the algal genus Volvox reveal the fate of a haploid sex-determining region after a transition to homothallism.</title>
        <authorList>
            <person name="Yamamoto K."/>
            <person name="Hamaji T."/>
            <person name="Kawai-Toyooka H."/>
            <person name="Matsuzaki R."/>
            <person name="Takahashi F."/>
            <person name="Nishimura Y."/>
            <person name="Kawachi M."/>
            <person name="Noguchi H."/>
            <person name="Minakuchi Y."/>
            <person name="Umen J.G."/>
            <person name="Toyoda A."/>
            <person name="Nozaki H."/>
        </authorList>
    </citation>
    <scope>NUCLEOTIDE SEQUENCE</scope>
    <source>
        <strain evidence="3">NIES-3786</strain>
    </source>
</reference>
<keyword evidence="4" id="KW-1185">Reference proteome</keyword>
<evidence type="ECO:0000313" key="3">
    <source>
        <dbReference type="EMBL" id="GIL92109.1"/>
    </source>
</evidence>
<dbReference type="Proteomes" id="UP000747110">
    <property type="component" value="Unassembled WGS sequence"/>
</dbReference>
<keyword evidence="2" id="KW-0732">Signal</keyword>
<organism evidence="3 4">
    <name type="scientific">Volvox reticuliferus</name>
    <dbReference type="NCBI Taxonomy" id="1737510"/>
    <lineage>
        <taxon>Eukaryota</taxon>
        <taxon>Viridiplantae</taxon>
        <taxon>Chlorophyta</taxon>
        <taxon>core chlorophytes</taxon>
        <taxon>Chlorophyceae</taxon>
        <taxon>CS clade</taxon>
        <taxon>Chlamydomonadales</taxon>
        <taxon>Volvocaceae</taxon>
        <taxon>Volvox</taxon>
    </lineage>
</organism>
<evidence type="ECO:0008006" key="5">
    <source>
        <dbReference type="Google" id="ProtNLM"/>
    </source>
</evidence>
<feature type="non-terminal residue" evidence="3">
    <location>
        <position position="123"/>
    </location>
</feature>
<feature type="chain" id="PRO_5035193096" description="Secreted protein" evidence="2">
    <location>
        <begin position="20"/>
        <end position="123"/>
    </location>
</feature>
<feature type="region of interest" description="Disordered" evidence="1">
    <location>
        <begin position="55"/>
        <end position="123"/>
    </location>
</feature>
<proteinExistence type="predicted"/>
<accession>A0A8J4D3W0</accession>
<dbReference type="AlphaFoldDB" id="A0A8J4D3W0"/>
<dbReference type="OrthoDB" id="552876at2759"/>